<dbReference type="PROSITE" id="PS00216">
    <property type="entry name" value="SUGAR_TRANSPORT_1"/>
    <property type="match status" value="1"/>
</dbReference>
<feature type="transmembrane region" description="Helical" evidence="6">
    <location>
        <begin position="306"/>
        <end position="328"/>
    </location>
</feature>
<dbReference type="Gene3D" id="1.20.1250.20">
    <property type="entry name" value="MFS general substrate transporter like domains"/>
    <property type="match status" value="1"/>
</dbReference>
<evidence type="ECO:0000313" key="8">
    <source>
        <dbReference type="EMBL" id="KZP23636.1"/>
    </source>
</evidence>
<keyword evidence="2" id="KW-0813">Transport</keyword>
<dbReference type="InterPro" id="IPR036259">
    <property type="entry name" value="MFS_trans_sf"/>
</dbReference>
<dbReference type="EMBL" id="KV417531">
    <property type="protein sequence ID" value="KZP23636.1"/>
    <property type="molecule type" value="Genomic_DNA"/>
</dbReference>
<name>A0A166M4Q5_9AGAM</name>
<feature type="transmembrane region" description="Helical" evidence="6">
    <location>
        <begin position="264"/>
        <end position="286"/>
    </location>
</feature>
<evidence type="ECO:0000259" key="7">
    <source>
        <dbReference type="PROSITE" id="PS50850"/>
    </source>
</evidence>
<dbReference type="Proteomes" id="UP000076532">
    <property type="component" value="Unassembled WGS sequence"/>
</dbReference>
<keyword evidence="9" id="KW-1185">Reference proteome</keyword>
<dbReference type="InterPro" id="IPR005829">
    <property type="entry name" value="Sugar_transporter_CS"/>
</dbReference>
<reference evidence="8 9" key="1">
    <citation type="journal article" date="2016" name="Mol. Biol. Evol.">
        <title>Comparative Genomics of Early-Diverging Mushroom-Forming Fungi Provides Insights into the Origins of Lignocellulose Decay Capabilities.</title>
        <authorList>
            <person name="Nagy L.G."/>
            <person name="Riley R."/>
            <person name="Tritt A."/>
            <person name="Adam C."/>
            <person name="Daum C."/>
            <person name="Floudas D."/>
            <person name="Sun H."/>
            <person name="Yadav J.S."/>
            <person name="Pangilinan J."/>
            <person name="Larsson K.H."/>
            <person name="Matsuura K."/>
            <person name="Barry K."/>
            <person name="Labutti K."/>
            <person name="Kuo R."/>
            <person name="Ohm R.A."/>
            <person name="Bhattacharya S.S."/>
            <person name="Shirouzu T."/>
            <person name="Yoshinaga Y."/>
            <person name="Martin F.M."/>
            <person name="Grigoriev I.V."/>
            <person name="Hibbett D.S."/>
        </authorList>
    </citation>
    <scope>NUCLEOTIDE SEQUENCE [LARGE SCALE GENOMIC DNA]</scope>
    <source>
        <strain evidence="8 9">CBS 109695</strain>
    </source>
</reference>
<comment type="subcellular location">
    <subcellularLocation>
        <location evidence="1">Membrane</location>
        <topology evidence="1">Multi-pass membrane protein</topology>
    </subcellularLocation>
</comment>
<dbReference type="PANTHER" id="PTHR23504:SF15">
    <property type="entry name" value="MAJOR FACILITATOR SUPERFAMILY (MFS) PROFILE DOMAIN-CONTAINING PROTEIN"/>
    <property type="match status" value="1"/>
</dbReference>
<feature type="transmembrane region" description="Helical" evidence="6">
    <location>
        <begin position="198"/>
        <end position="220"/>
    </location>
</feature>
<keyword evidence="5 6" id="KW-0472">Membrane</keyword>
<organism evidence="8 9">
    <name type="scientific">Athelia psychrophila</name>
    <dbReference type="NCBI Taxonomy" id="1759441"/>
    <lineage>
        <taxon>Eukaryota</taxon>
        <taxon>Fungi</taxon>
        <taxon>Dikarya</taxon>
        <taxon>Basidiomycota</taxon>
        <taxon>Agaricomycotina</taxon>
        <taxon>Agaricomycetes</taxon>
        <taxon>Agaricomycetidae</taxon>
        <taxon>Atheliales</taxon>
        <taxon>Atheliaceae</taxon>
        <taxon>Athelia</taxon>
    </lineage>
</organism>
<feature type="transmembrane region" description="Helical" evidence="6">
    <location>
        <begin position="340"/>
        <end position="359"/>
    </location>
</feature>
<accession>A0A166M4Q5</accession>
<dbReference type="Pfam" id="PF07690">
    <property type="entry name" value="MFS_1"/>
    <property type="match status" value="1"/>
</dbReference>
<evidence type="ECO:0000256" key="4">
    <source>
        <dbReference type="ARBA" id="ARBA00022989"/>
    </source>
</evidence>
<proteinExistence type="predicted"/>
<protein>
    <submittedName>
        <fullName evidence="8">MFS general substrate transporter</fullName>
    </submittedName>
</protein>
<dbReference type="InterPro" id="IPR020846">
    <property type="entry name" value="MFS_dom"/>
</dbReference>
<evidence type="ECO:0000313" key="9">
    <source>
        <dbReference type="Proteomes" id="UP000076532"/>
    </source>
</evidence>
<feature type="transmembrane region" description="Helical" evidence="6">
    <location>
        <begin position="157"/>
        <end position="178"/>
    </location>
</feature>
<dbReference type="GO" id="GO:0016020">
    <property type="term" value="C:membrane"/>
    <property type="evidence" value="ECO:0007669"/>
    <property type="project" value="UniProtKB-SubCell"/>
</dbReference>
<dbReference type="PROSITE" id="PS50850">
    <property type="entry name" value="MFS"/>
    <property type="match status" value="1"/>
</dbReference>
<feature type="transmembrane region" description="Helical" evidence="6">
    <location>
        <begin position="65"/>
        <end position="87"/>
    </location>
</feature>
<sequence length="479" mass="52109">MTRTDESTPLLSDERVEDIEARQKLTAVTPLPKLQLGKPIAYAQIFPYINEYMDYLHVTNDPKRIGFYSGLVESAFALFQLVAIYNMAKLSDNIGRRPVLFCGVFAVGITTILFGLSTSFPMMMVIRALTGLCSGNSAVSLTVVGELSDDSNIGLAMSIYAISWPLGAIIGPLLGGGLANPAAKYQWLDLSFLREYPYFLPGAVSGVMTLTAVAVGYFFLEETLPKIVHSRQSTEATACSETNTVASDESQEPLGIRELLSIPIFFNLAGSGFALSFLTTAFEVLFALYSYTDIENGGLGFPPAKIGYALAVSGILLVLLQVIFMPWILRTFDKAKMYNLTMWLFLCLYPLLSVLNLIARSGYNAVTGEMDPAANAVLWAVIVLILIILRIANLGYSFSMILIKELCPNPASLGVSNGLITFVMSMARAFGPAISSSMFAVSVEHNLLGGFAWVIPMFLISMAGVYQSTRVCNMSTQKK</sequence>
<keyword evidence="4 6" id="KW-1133">Transmembrane helix</keyword>
<dbReference type="SUPFAM" id="SSF103473">
    <property type="entry name" value="MFS general substrate transporter"/>
    <property type="match status" value="1"/>
</dbReference>
<dbReference type="AlphaFoldDB" id="A0A166M4Q5"/>
<keyword evidence="3 6" id="KW-0812">Transmembrane</keyword>
<dbReference type="OrthoDB" id="419616at2759"/>
<evidence type="ECO:0000256" key="2">
    <source>
        <dbReference type="ARBA" id="ARBA00022448"/>
    </source>
</evidence>
<feature type="transmembrane region" description="Helical" evidence="6">
    <location>
        <begin position="447"/>
        <end position="466"/>
    </location>
</feature>
<evidence type="ECO:0000256" key="1">
    <source>
        <dbReference type="ARBA" id="ARBA00004141"/>
    </source>
</evidence>
<dbReference type="GO" id="GO:0022857">
    <property type="term" value="F:transmembrane transporter activity"/>
    <property type="evidence" value="ECO:0007669"/>
    <property type="project" value="InterPro"/>
</dbReference>
<evidence type="ECO:0000256" key="6">
    <source>
        <dbReference type="SAM" id="Phobius"/>
    </source>
</evidence>
<dbReference type="PANTHER" id="PTHR23504">
    <property type="entry name" value="MAJOR FACILITATOR SUPERFAMILY DOMAIN-CONTAINING PROTEIN 10"/>
    <property type="match status" value="1"/>
</dbReference>
<evidence type="ECO:0000256" key="3">
    <source>
        <dbReference type="ARBA" id="ARBA00022692"/>
    </source>
</evidence>
<feature type="transmembrane region" description="Helical" evidence="6">
    <location>
        <begin position="379"/>
        <end position="403"/>
    </location>
</feature>
<gene>
    <name evidence="8" type="ORF">FIBSPDRAFT_889466</name>
</gene>
<feature type="domain" description="Major facilitator superfamily (MFS) profile" evidence="7">
    <location>
        <begin position="25"/>
        <end position="470"/>
    </location>
</feature>
<feature type="transmembrane region" description="Helical" evidence="6">
    <location>
        <begin position="415"/>
        <end position="435"/>
    </location>
</feature>
<feature type="transmembrane region" description="Helical" evidence="6">
    <location>
        <begin position="99"/>
        <end position="118"/>
    </location>
</feature>
<evidence type="ECO:0000256" key="5">
    <source>
        <dbReference type="ARBA" id="ARBA00023136"/>
    </source>
</evidence>
<dbReference type="InterPro" id="IPR011701">
    <property type="entry name" value="MFS"/>
</dbReference>